<gene>
    <name evidence="2" type="ORF">H9S92_20810</name>
</gene>
<feature type="domain" description="ApeI dehydratase-like" evidence="1">
    <location>
        <begin position="23"/>
        <end position="91"/>
    </location>
</feature>
<proteinExistence type="predicted"/>
<evidence type="ECO:0000313" key="3">
    <source>
        <dbReference type="Proteomes" id="UP000650081"/>
    </source>
</evidence>
<comment type="caution">
    <text evidence="2">The sequence shown here is derived from an EMBL/GenBank/DDBJ whole genome shotgun (WGS) entry which is preliminary data.</text>
</comment>
<reference evidence="2" key="1">
    <citation type="submission" date="2020-08" db="EMBL/GenBank/DDBJ databases">
        <title>Lewinella bacteria from marine environments.</title>
        <authorList>
            <person name="Zhong Y."/>
        </authorList>
    </citation>
    <scope>NUCLEOTIDE SEQUENCE</scope>
    <source>
        <strain evidence="2">KCTC 42187</strain>
    </source>
</reference>
<dbReference type="Pfam" id="PF22818">
    <property type="entry name" value="ApeI-like"/>
    <property type="match status" value="1"/>
</dbReference>
<dbReference type="RefSeq" id="WP_187468629.1">
    <property type="nucleotide sequence ID" value="NZ_JACSIT010000153.1"/>
</dbReference>
<dbReference type="SUPFAM" id="SSF54637">
    <property type="entry name" value="Thioesterase/thiol ester dehydrase-isomerase"/>
    <property type="match status" value="1"/>
</dbReference>
<name>A0A923T9D8_9BACT</name>
<dbReference type="Gene3D" id="3.10.129.10">
    <property type="entry name" value="Hotdog Thioesterase"/>
    <property type="match status" value="1"/>
</dbReference>
<dbReference type="AlphaFoldDB" id="A0A923T9D8"/>
<dbReference type="EMBL" id="JACSIT010000153">
    <property type="protein sequence ID" value="MBC6996625.1"/>
    <property type="molecule type" value="Genomic_DNA"/>
</dbReference>
<dbReference type="InterPro" id="IPR029069">
    <property type="entry name" value="HotDog_dom_sf"/>
</dbReference>
<accession>A0A923T9D8</accession>
<evidence type="ECO:0000259" key="1">
    <source>
        <dbReference type="Pfam" id="PF22818"/>
    </source>
</evidence>
<evidence type="ECO:0000313" key="2">
    <source>
        <dbReference type="EMBL" id="MBC6996625.1"/>
    </source>
</evidence>
<keyword evidence="3" id="KW-1185">Reference proteome</keyword>
<sequence>MHFINTLFTVKSQTLSAAGGNFLLAINAAHPIYRGHFPDNPITPGVCSLEIITQLAAAHYSGLEKPVEVESIKYLGFVNPLQTPEVTVEISISNLGGEDWRLRGTLSADQKPAVKMVAKYRVTSPTVNLKYHD</sequence>
<dbReference type="InterPro" id="IPR054545">
    <property type="entry name" value="ApeI-like"/>
</dbReference>
<protein>
    <recommendedName>
        <fullName evidence="1">ApeI dehydratase-like domain-containing protein</fullName>
    </recommendedName>
</protein>
<dbReference type="GO" id="GO:0016829">
    <property type="term" value="F:lyase activity"/>
    <property type="evidence" value="ECO:0007669"/>
    <property type="project" value="UniProtKB-KW"/>
</dbReference>
<organism evidence="2 3">
    <name type="scientific">Neolewinella lacunae</name>
    <dbReference type="NCBI Taxonomy" id="1517758"/>
    <lineage>
        <taxon>Bacteria</taxon>
        <taxon>Pseudomonadati</taxon>
        <taxon>Bacteroidota</taxon>
        <taxon>Saprospiria</taxon>
        <taxon>Saprospirales</taxon>
        <taxon>Lewinellaceae</taxon>
        <taxon>Neolewinella</taxon>
    </lineage>
</organism>
<dbReference type="Proteomes" id="UP000650081">
    <property type="component" value="Unassembled WGS sequence"/>
</dbReference>